<name>A0A1I6RZE1_9RHOB</name>
<dbReference type="AlphaFoldDB" id="A0A1I6RZE1"/>
<organism evidence="1 2">
    <name type="scientific">Alloyangia pacifica</name>
    <dbReference type="NCBI Taxonomy" id="311180"/>
    <lineage>
        <taxon>Bacteria</taxon>
        <taxon>Pseudomonadati</taxon>
        <taxon>Pseudomonadota</taxon>
        <taxon>Alphaproteobacteria</taxon>
        <taxon>Rhodobacterales</taxon>
        <taxon>Roseobacteraceae</taxon>
        <taxon>Alloyangia</taxon>
    </lineage>
</organism>
<accession>A0A1I6RZE1</accession>
<dbReference type="Proteomes" id="UP000199392">
    <property type="component" value="Unassembled WGS sequence"/>
</dbReference>
<proteinExistence type="predicted"/>
<reference evidence="2" key="1">
    <citation type="submission" date="2016-10" db="EMBL/GenBank/DDBJ databases">
        <authorList>
            <person name="Varghese N."/>
            <person name="Submissions S."/>
        </authorList>
    </citation>
    <scope>NUCLEOTIDE SEQUENCE [LARGE SCALE GENOMIC DNA]</scope>
    <source>
        <strain evidence="2">DSM 26894</strain>
    </source>
</reference>
<dbReference type="RefSeq" id="WP_245696036.1">
    <property type="nucleotide sequence ID" value="NZ_FNCL01000004.1"/>
</dbReference>
<dbReference type="EMBL" id="FOZW01000004">
    <property type="protein sequence ID" value="SFS69970.1"/>
    <property type="molecule type" value="Genomic_DNA"/>
</dbReference>
<dbReference type="STRING" id="311180.SAMN04488050_10424"/>
<evidence type="ECO:0000313" key="2">
    <source>
        <dbReference type="Proteomes" id="UP000199392"/>
    </source>
</evidence>
<gene>
    <name evidence="1" type="ORF">SAMN04488050_10424</name>
</gene>
<sequence>MTLREIDAAVRMEGLALRGAFHPAPGDGAPENCGTLLLLGPDEPGFWTLFSSSPEYLDGNPDPMDRWSKRVIGGLAKRLGGTAVFPSDGPPYPSFFAWAQASGEAFASPPGLLVHTRAGLLISYRGAISLPRKLPLLPRAASPCAACPQPCRTACPVEALGSGAHYDVDACQRHLRSPQGAECRTEGCLVRRACPASAQMQRPPAQAAFHMASFMEHWSPETGGTS</sequence>
<evidence type="ECO:0008006" key="3">
    <source>
        <dbReference type="Google" id="ProtNLM"/>
    </source>
</evidence>
<evidence type="ECO:0000313" key="1">
    <source>
        <dbReference type="EMBL" id="SFS69970.1"/>
    </source>
</evidence>
<keyword evidence="2" id="KW-1185">Reference proteome</keyword>
<protein>
    <recommendedName>
        <fullName evidence="3">Ferredoxin</fullName>
    </recommendedName>
</protein>